<name>A0A0B7BR38_9EUPU</name>
<evidence type="ECO:0000313" key="1">
    <source>
        <dbReference type="EMBL" id="CEK95337.1"/>
    </source>
</evidence>
<proteinExistence type="predicted"/>
<protein>
    <submittedName>
        <fullName evidence="1">Uncharacterized protein</fullName>
    </submittedName>
</protein>
<dbReference type="AlphaFoldDB" id="A0A0B7BR38"/>
<reference evidence="1" key="1">
    <citation type="submission" date="2014-12" db="EMBL/GenBank/DDBJ databases">
        <title>Insight into the proteome of Arion vulgaris.</title>
        <authorList>
            <person name="Aradska J."/>
            <person name="Bulat T."/>
            <person name="Smidak R."/>
            <person name="Sarate P."/>
            <person name="Gangsoo J."/>
            <person name="Sialana F."/>
            <person name="Bilban M."/>
            <person name="Lubec G."/>
        </authorList>
    </citation>
    <scope>NUCLEOTIDE SEQUENCE</scope>
    <source>
        <tissue evidence="1">Skin</tissue>
    </source>
</reference>
<sequence length="63" mass="7377">MQPRIRNQLSQFSIHQPNREKELMERLAANMLDFSMTLSLPDSLCKTGSAHIQLKYIPHPLWN</sequence>
<organism evidence="1">
    <name type="scientific">Arion vulgaris</name>
    <dbReference type="NCBI Taxonomy" id="1028688"/>
    <lineage>
        <taxon>Eukaryota</taxon>
        <taxon>Metazoa</taxon>
        <taxon>Spiralia</taxon>
        <taxon>Lophotrochozoa</taxon>
        <taxon>Mollusca</taxon>
        <taxon>Gastropoda</taxon>
        <taxon>Heterobranchia</taxon>
        <taxon>Euthyneura</taxon>
        <taxon>Panpulmonata</taxon>
        <taxon>Eupulmonata</taxon>
        <taxon>Stylommatophora</taxon>
        <taxon>Helicina</taxon>
        <taxon>Arionoidea</taxon>
        <taxon>Arionidae</taxon>
        <taxon>Arion</taxon>
    </lineage>
</organism>
<accession>A0A0B7BR38</accession>
<dbReference type="EMBL" id="HACG01048472">
    <property type="protein sequence ID" value="CEK95337.1"/>
    <property type="molecule type" value="Transcribed_RNA"/>
</dbReference>
<gene>
    <name evidence="1" type="primary">ORF206509</name>
</gene>